<dbReference type="Proteomes" id="UP000011991">
    <property type="component" value="Unassembled WGS sequence"/>
</dbReference>
<dbReference type="RefSeq" id="WP_008701060.1">
    <property type="nucleotide sequence ID" value="NZ_ANOG01000664.1"/>
</dbReference>
<dbReference type="PATRIC" id="fig|1265738.3.peg.4648"/>
<organism evidence="1 2">
    <name type="scientific">Rhodopirellula maiorica SM1</name>
    <dbReference type="NCBI Taxonomy" id="1265738"/>
    <lineage>
        <taxon>Bacteria</taxon>
        <taxon>Pseudomonadati</taxon>
        <taxon>Planctomycetota</taxon>
        <taxon>Planctomycetia</taxon>
        <taxon>Pirellulales</taxon>
        <taxon>Pirellulaceae</taxon>
        <taxon>Novipirellula</taxon>
    </lineage>
</organism>
<reference evidence="1 2" key="1">
    <citation type="journal article" date="2013" name="Mar. Genomics">
        <title>Expression of sulfatases in Rhodopirellula baltica and the diversity of sulfatases in the genus Rhodopirellula.</title>
        <authorList>
            <person name="Wegner C.E."/>
            <person name="Richter-Heitmann T."/>
            <person name="Klindworth A."/>
            <person name="Klockow C."/>
            <person name="Richter M."/>
            <person name="Achstetter T."/>
            <person name="Glockner F.O."/>
            <person name="Harder J."/>
        </authorList>
    </citation>
    <scope>NUCLEOTIDE SEQUENCE [LARGE SCALE GENOMIC DNA]</scope>
    <source>
        <strain evidence="1 2">SM1</strain>
    </source>
</reference>
<sequence length="43" mass="4884">MNRHTVVFTNVYLQTLDQERMRLIRRAGTSQGGTNETGMTDNA</sequence>
<dbReference type="EMBL" id="ANOG01000664">
    <property type="protein sequence ID" value="EMI18451.1"/>
    <property type="molecule type" value="Genomic_DNA"/>
</dbReference>
<dbReference type="AlphaFoldDB" id="M5RH21"/>
<accession>M5RH21</accession>
<comment type="caution">
    <text evidence="1">The sequence shown here is derived from an EMBL/GenBank/DDBJ whole genome shotgun (WGS) entry which is preliminary data.</text>
</comment>
<keyword evidence="2" id="KW-1185">Reference proteome</keyword>
<proteinExistence type="predicted"/>
<gene>
    <name evidence="1" type="ORF">RMSM_04626</name>
</gene>
<protein>
    <submittedName>
        <fullName evidence="1">Uncharacterized protein</fullName>
    </submittedName>
</protein>
<evidence type="ECO:0000313" key="2">
    <source>
        <dbReference type="Proteomes" id="UP000011991"/>
    </source>
</evidence>
<evidence type="ECO:0000313" key="1">
    <source>
        <dbReference type="EMBL" id="EMI18451.1"/>
    </source>
</evidence>
<name>M5RH21_9BACT</name>